<dbReference type="RefSeq" id="WP_039698258.1">
    <property type="nucleotide sequence ID" value="NZ_CP046919.1"/>
</dbReference>
<dbReference type="Proteomes" id="UP000503166">
    <property type="component" value="Chromosome"/>
</dbReference>
<evidence type="ECO:0000259" key="1">
    <source>
        <dbReference type="Pfam" id="PF13274"/>
    </source>
</evidence>
<evidence type="ECO:0000313" key="3">
    <source>
        <dbReference type="Proteomes" id="UP000503166"/>
    </source>
</evidence>
<organism evidence="2 3">
    <name type="scientific">Streptococcus ruminicola</name>
    <dbReference type="NCBI Taxonomy" id="2686210"/>
    <lineage>
        <taxon>Bacteria</taxon>
        <taxon>Bacillati</taxon>
        <taxon>Bacillota</taxon>
        <taxon>Bacilli</taxon>
        <taxon>Lactobacillales</taxon>
        <taxon>Streptococcaceae</taxon>
        <taxon>Streptococcus</taxon>
    </lineage>
</organism>
<dbReference type="KEGG" id="srum:GPZ88_08800"/>
<evidence type="ECO:0000313" key="2">
    <source>
        <dbReference type="EMBL" id="QIM47123.1"/>
    </source>
</evidence>
<protein>
    <submittedName>
        <fullName evidence="2">DUF4065 domain-containing protein</fullName>
    </submittedName>
</protein>
<gene>
    <name evidence="2" type="ORF">GPZ88_08800</name>
</gene>
<name>A0A6G8I1T1_9STRE</name>
<dbReference type="EMBL" id="CP046919">
    <property type="protein sequence ID" value="QIM47123.1"/>
    <property type="molecule type" value="Genomic_DNA"/>
</dbReference>
<sequence>MSMEKLANHIIAVAQEKNLSITNLQLQKVMYFTIRLARLEKSENDDELKKLYDKKFYVWKYGPVIPEIYDKYKKFGSDPITGIFSQEDEYKKWNDNIVNLLSISVFKLVNLSHNIEFWQKNSPSINGYRSDVAYELEDI</sequence>
<feature type="domain" description="Antitoxin SocA-like Panacea" evidence="1">
    <location>
        <begin position="26"/>
        <end position="86"/>
    </location>
</feature>
<dbReference type="AlphaFoldDB" id="A0A6G8I1T1"/>
<dbReference type="Pfam" id="PF13274">
    <property type="entry name" value="SocA_Panacea"/>
    <property type="match status" value="1"/>
</dbReference>
<reference evidence="2 3" key="1">
    <citation type="submission" date="2019-12" db="EMBL/GenBank/DDBJ databases">
        <title>Complete genome sequence of Streptococcus sp. CNU G2 isolated frome Bos taurus coreanae.</title>
        <authorList>
            <person name="Park S.Y."/>
            <person name="Kim J.H."/>
            <person name="Seo S.W."/>
        </authorList>
    </citation>
    <scope>NUCLEOTIDE SEQUENCE [LARGE SCALE GENOMIC DNA]</scope>
    <source>
        <strain evidence="2 3">CNU G2</strain>
    </source>
</reference>
<dbReference type="InterPro" id="IPR025272">
    <property type="entry name" value="SocA_Panacea"/>
</dbReference>
<accession>A0A6G8I1T1</accession>
<proteinExistence type="predicted"/>